<evidence type="ECO:0000256" key="12">
    <source>
        <dbReference type="ARBA" id="ARBA00023239"/>
    </source>
</evidence>
<name>A0A2M7S8E4_9BACT</name>
<keyword evidence="7 15" id="KW-0028">Amino-acid biosynthesis</keyword>
<evidence type="ECO:0000256" key="6">
    <source>
        <dbReference type="ARBA" id="ARBA00020653"/>
    </source>
</evidence>
<proteinExistence type="inferred from homology"/>
<dbReference type="NCBIfam" id="TIGR00564">
    <property type="entry name" value="trpE_most"/>
    <property type="match status" value="1"/>
</dbReference>
<keyword evidence="11 15" id="KW-0057">Aromatic amino acid biosynthesis</keyword>
<dbReference type="PANTHER" id="PTHR11236">
    <property type="entry name" value="AMINOBENZOATE/ANTHRANILATE SYNTHASE"/>
    <property type="match status" value="1"/>
</dbReference>
<dbReference type="InterPro" id="IPR015890">
    <property type="entry name" value="Chorismate_C"/>
</dbReference>
<organism evidence="18 19">
    <name type="scientific">Candidatus Desantisbacteria bacterium CG_4_10_14_0_8_um_filter_48_22</name>
    <dbReference type="NCBI Taxonomy" id="1974543"/>
    <lineage>
        <taxon>Bacteria</taxon>
        <taxon>Candidatus Desantisiibacteriota</taxon>
    </lineage>
</organism>
<dbReference type="PRINTS" id="PR00095">
    <property type="entry name" value="ANTSNTHASEI"/>
</dbReference>
<dbReference type="InterPro" id="IPR005801">
    <property type="entry name" value="ADC_synthase"/>
</dbReference>
<comment type="similarity">
    <text evidence="3 15">Belongs to the anthranilate synthase component I family.</text>
</comment>
<feature type="domain" description="Anthranilate synthase component I N-terminal" evidence="17">
    <location>
        <begin position="28"/>
        <end position="169"/>
    </location>
</feature>
<dbReference type="GO" id="GO:0046872">
    <property type="term" value="F:metal ion binding"/>
    <property type="evidence" value="ECO:0007669"/>
    <property type="project" value="UniProtKB-KW"/>
</dbReference>
<evidence type="ECO:0000256" key="5">
    <source>
        <dbReference type="ARBA" id="ARBA00012266"/>
    </source>
</evidence>
<dbReference type="EC" id="4.1.3.27" evidence="5 15"/>
<keyword evidence="12 15" id="KW-0456">Lyase</keyword>
<keyword evidence="10 15" id="KW-0460">Magnesium</keyword>
<dbReference type="EMBL" id="PFMR01000240">
    <property type="protein sequence ID" value="PIZ15718.1"/>
    <property type="molecule type" value="Genomic_DNA"/>
</dbReference>
<dbReference type="Gene3D" id="3.60.120.10">
    <property type="entry name" value="Anthranilate synthase"/>
    <property type="match status" value="1"/>
</dbReference>
<dbReference type="UniPathway" id="UPA00035">
    <property type="reaction ID" value="UER00040"/>
</dbReference>
<evidence type="ECO:0000259" key="16">
    <source>
        <dbReference type="Pfam" id="PF00425"/>
    </source>
</evidence>
<comment type="function">
    <text evidence="13 15">Part of a heterotetrameric complex that catalyzes the two-step biosynthesis of anthranilate, an intermediate in the biosynthesis of L-tryptophan. In the first step, the glutamine-binding beta subunit (TrpG) of anthranilate synthase (AS) provides the glutamine amidotransferase activity which generates ammonia as a substrate that, along with chorismate, is used in the second step, catalyzed by the large alpha subunit of AS (TrpE) to produce anthranilate. In the absence of TrpG, TrpE can synthesize anthranilate directly from chorismate and high concentrations of ammonia.</text>
</comment>
<keyword evidence="9 15" id="KW-0822">Tryptophan biosynthesis</keyword>
<comment type="pathway">
    <text evidence="2 15">Amino-acid biosynthesis; L-tryptophan biosynthesis; L-tryptophan from chorismate: step 1/5.</text>
</comment>
<evidence type="ECO:0000259" key="17">
    <source>
        <dbReference type="Pfam" id="PF04715"/>
    </source>
</evidence>
<gene>
    <name evidence="15 18" type="primary">trpE</name>
    <name evidence="18" type="ORF">COY52_09035</name>
</gene>
<evidence type="ECO:0000256" key="14">
    <source>
        <dbReference type="ARBA" id="ARBA00047683"/>
    </source>
</evidence>
<evidence type="ECO:0000256" key="4">
    <source>
        <dbReference type="ARBA" id="ARBA00011575"/>
    </source>
</evidence>
<comment type="subunit">
    <text evidence="4 15">Heterotetramer consisting of two non-identical subunits: a beta subunit (TrpG) and a large alpha subunit (TrpE).</text>
</comment>
<evidence type="ECO:0000256" key="3">
    <source>
        <dbReference type="ARBA" id="ARBA00009562"/>
    </source>
</evidence>
<evidence type="ECO:0000313" key="18">
    <source>
        <dbReference type="EMBL" id="PIZ15718.1"/>
    </source>
</evidence>
<comment type="catalytic activity">
    <reaction evidence="14 15">
        <text>chorismate + L-glutamine = anthranilate + pyruvate + L-glutamate + H(+)</text>
        <dbReference type="Rhea" id="RHEA:21732"/>
        <dbReference type="ChEBI" id="CHEBI:15361"/>
        <dbReference type="ChEBI" id="CHEBI:15378"/>
        <dbReference type="ChEBI" id="CHEBI:16567"/>
        <dbReference type="ChEBI" id="CHEBI:29748"/>
        <dbReference type="ChEBI" id="CHEBI:29985"/>
        <dbReference type="ChEBI" id="CHEBI:58359"/>
        <dbReference type="EC" id="4.1.3.27"/>
    </reaction>
</comment>
<evidence type="ECO:0000256" key="9">
    <source>
        <dbReference type="ARBA" id="ARBA00022822"/>
    </source>
</evidence>
<keyword evidence="8 15" id="KW-0479">Metal-binding</keyword>
<evidence type="ECO:0000256" key="8">
    <source>
        <dbReference type="ARBA" id="ARBA00022723"/>
    </source>
</evidence>
<dbReference type="InterPro" id="IPR019999">
    <property type="entry name" value="Anth_synth_I-like"/>
</dbReference>
<dbReference type="Pfam" id="PF04715">
    <property type="entry name" value="Anth_synt_I_N"/>
    <property type="match status" value="1"/>
</dbReference>
<evidence type="ECO:0000256" key="10">
    <source>
        <dbReference type="ARBA" id="ARBA00022842"/>
    </source>
</evidence>
<evidence type="ECO:0000256" key="13">
    <source>
        <dbReference type="ARBA" id="ARBA00025634"/>
    </source>
</evidence>
<evidence type="ECO:0000256" key="1">
    <source>
        <dbReference type="ARBA" id="ARBA00001946"/>
    </source>
</evidence>
<dbReference type="InterPro" id="IPR005256">
    <property type="entry name" value="Anth_synth_I_PabB"/>
</dbReference>
<accession>A0A2M7S8E4</accession>
<dbReference type="Proteomes" id="UP000229307">
    <property type="component" value="Unassembled WGS sequence"/>
</dbReference>
<sequence>MLCPDLKSFCRLAKKANIVPVYKEVLADLETPVSAFLKISGNSSHAFLLESVEGQEKIGRYSFIGADFFLTFKSKGNKVRICERGREKECAVGKGDPLENLKEIMREYRPPSTSALPIFAGGAVGYLSYDLVRFFEKLPDKNPDALGLPDAYFLLTDTFLIFDHIEHSIKIVCNARVADGNPASAYASARRKIEGIERRLKTGRVSHIDYSPNNKEILFNSNFTKAEFTEAVRKIKAYVRGGDIIQAVLSQRFSAKIDIEPFNLYRALRVVNPSPYMFYFKLPECSIIGSSPEIFLRIENGRAILRPIAGTRPRGKTPDEDRKLEKELLKDKKEKAEHLMLVDLGRNDLGRICEYGSVRPSDFMNVERYSHVMHIVSEVTGKMKRGKDCFDAVRACFPAGTVSGAPKIRAMEIIEETEKEKRGIYAGAIGYFSYNGNMDTAITIRTILMLDSRCCIQSGAGIVADSVPEKEYSETLNKAKAMLKAISVTSGLRKKK</sequence>
<dbReference type="SUPFAM" id="SSF56322">
    <property type="entry name" value="ADC synthase"/>
    <property type="match status" value="1"/>
</dbReference>
<dbReference type="GO" id="GO:0004049">
    <property type="term" value="F:anthranilate synthase activity"/>
    <property type="evidence" value="ECO:0007669"/>
    <property type="project" value="UniProtKB-EC"/>
</dbReference>
<protein>
    <recommendedName>
        <fullName evidence="6 15">Anthranilate synthase component 1</fullName>
        <ecNumber evidence="5 15">4.1.3.27</ecNumber>
    </recommendedName>
</protein>
<comment type="cofactor">
    <cofactor evidence="1 15">
        <name>Mg(2+)</name>
        <dbReference type="ChEBI" id="CHEBI:18420"/>
    </cofactor>
</comment>
<feature type="domain" description="Chorismate-utilising enzyme C-terminal" evidence="16">
    <location>
        <begin position="225"/>
        <end position="478"/>
    </location>
</feature>
<comment type="caution">
    <text evidence="18">The sequence shown here is derived from an EMBL/GenBank/DDBJ whole genome shotgun (WGS) entry which is preliminary data.</text>
</comment>
<evidence type="ECO:0000313" key="19">
    <source>
        <dbReference type="Proteomes" id="UP000229307"/>
    </source>
</evidence>
<dbReference type="Pfam" id="PF00425">
    <property type="entry name" value="Chorismate_bind"/>
    <property type="match status" value="1"/>
</dbReference>
<evidence type="ECO:0000256" key="15">
    <source>
        <dbReference type="RuleBase" id="RU364045"/>
    </source>
</evidence>
<dbReference type="PANTHER" id="PTHR11236:SF48">
    <property type="entry name" value="ISOCHORISMATE SYNTHASE MENF"/>
    <property type="match status" value="1"/>
</dbReference>
<dbReference type="InterPro" id="IPR006805">
    <property type="entry name" value="Anth_synth_I_N"/>
</dbReference>
<evidence type="ECO:0000256" key="11">
    <source>
        <dbReference type="ARBA" id="ARBA00023141"/>
    </source>
</evidence>
<dbReference type="AlphaFoldDB" id="A0A2M7S8E4"/>
<reference evidence="19" key="1">
    <citation type="submission" date="2017-09" db="EMBL/GenBank/DDBJ databases">
        <title>Depth-based differentiation of microbial function through sediment-hosted aquifers and enrichment of novel symbionts in the deep terrestrial subsurface.</title>
        <authorList>
            <person name="Probst A.J."/>
            <person name="Ladd B."/>
            <person name="Jarett J.K."/>
            <person name="Geller-Mcgrath D.E."/>
            <person name="Sieber C.M.K."/>
            <person name="Emerson J.B."/>
            <person name="Anantharaman K."/>
            <person name="Thomas B.C."/>
            <person name="Malmstrom R."/>
            <person name="Stieglmeier M."/>
            <person name="Klingl A."/>
            <person name="Woyke T."/>
            <person name="Ryan C.M."/>
            <person name="Banfield J.F."/>
        </authorList>
    </citation>
    <scope>NUCLEOTIDE SEQUENCE [LARGE SCALE GENOMIC DNA]</scope>
</reference>
<evidence type="ECO:0000256" key="7">
    <source>
        <dbReference type="ARBA" id="ARBA00022605"/>
    </source>
</evidence>
<dbReference type="GO" id="GO:0000162">
    <property type="term" value="P:L-tryptophan biosynthetic process"/>
    <property type="evidence" value="ECO:0007669"/>
    <property type="project" value="UniProtKB-UniPathway"/>
</dbReference>
<evidence type="ECO:0000256" key="2">
    <source>
        <dbReference type="ARBA" id="ARBA00004873"/>
    </source>
</evidence>